<protein>
    <submittedName>
        <fullName evidence="2">Uncharacterized protein</fullName>
    </submittedName>
</protein>
<keyword evidence="3" id="KW-1185">Reference proteome</keyword>
<feature type="region of interest" description="Disordered" evidence="1">
    <location>
        <begin position="437"/>
        <end position="472"/>
    </location>
</feature>
<dbReference type="EMBL" id="JBAMMX010000001">
    <property type="protein sequence ID" value="KAK6946897.1"/>
    <property type="molecule type" value="Genomic_DNA"/>
</dbReference>
<feature type="compositionally biased region" description="Polar residues" evidence="1">
    <location>
        <begin position="359"/>
        <end position="371"/>
    </location>
</feature>
<gene>
    <name evidence="2" type="ORF">RJ641_000370</name>
</gene>
<feature type="compositionally biased region" description="Low complexity" evidence="1">
    <location>
        <begin position="181"/>
        <end position="202"/>
    </location>
</feature>
<feature type="region of interest" description="Disordered" evidence="1">
    <location>
        <begin position="173"/>
        <end position="225"/>
    </location>
</feature>
<feature type="region of interest" description="Disordered" evidence="1">
    <location>
        <begin position="1"/>
        <end position="43"/>
    </location>
</feature>
<feature type="compositionally biased region" description="Low complexity" evidence="1">
    <location>
        <begin position="138"/>
        <end position="148"/>
    </location>
</feature>
<feature type="compositionally biased region" description="Polar residues" evidence="1">
    <location>
        <begin position="378"/>
        <end position="390"/>
    </location>
</feature>
<dbReference type="PANTHER" id="PTHR38371">
    <property type="entry name" value="RHO GTPASE-ACTIVATING PROTEIN"/>
    <property type="match status" value="1"/>
</dbReference>
<sequence>MADFEAPSFSLGFDFDLDSNPSIVNRAPEPSANRCSKPLQDANNDEEFRPEFQCVNPDPDPPRVLKRLKRGLSSEAKKESEKICLDVDDDIEEFSSPEHSPRGWSLPTGFHSACSSSKLPIRGALTTQLAGQRKRRTTSTANAPASASLETSSKKFEIPKLTISPLRRFQLLDSDSDSNSKDPSSVSEENNHVNNKVNSSSKTTELSSQQHDSASDQKRVNTPGTQRKIEDLWKDFCPKKSFCIPTTALDEVCEEYFSSVKDRGTDQKAAFNISLNDANICSNNKNIAKSVEHQPNTGDTIPPAHHYYFHDDPRVRNLVRSRLQYFSPLGIEIGRSNEQSSTVIDYLSQFSNKEGKQPPSATQNVDRGSTRSQKKSRGSNFEQVSHSSWVNPRECASVPKDAGKRRVSANSQSAGHWYTGSDGRKVYVTKTGQELTGRNAYRHYKKDSGGGFRKSKKKKQTARQTASRKKRS</sequence>
<proteinExistence type="predicted"/>
<reference evidence="2 3" key="1">
    <citation type="submission" date="2023-12" db="EMBL/GenBank/DDBJ databases">
        <title>A high-quality genome assembly for Dillenia turbinata (Dilleniales).</title>
        <authorList>
            <person name="Chanderbali A."/>
        </authorList>
    </citation>
    <scope>NUCLEOTIDE SEQUENCE [LARGE SCALE GENOMIC DNA]</scope>
    <source>
        <strain evidence="2">LSX21</strain>
        <tissue evidence="2">Leaf</tissue>
    </source>
</reference>
<feature type="compositionally biased region" description="Polar residues" evidence="1">
    <location>
        <begin position="203"/>
        <end position="212"/>
    </location>
</feature>
<organism evidence="2 3">
    <name type="scientific">Dillenia turbinata</name>
    <dbReference type="NCBI Taxonomy" id="194707"/>
    <lineage>
        <taxon>Eukaryota</taxon>
        <taxon>Viridiplantae</taxon>
        <taxon>Streptophyta</taxon>
        <taxon>Embryophyta</taxon>
        <taxon>Tracheophyta</taxon>
        <taxon>Spermatophyta</taxon>
        <taxon>Magnoliopsida</taxon>
        <taxon>eudicotyledons</taxon>
        <taxon>Gunneridae</taxon>
        <taxon>Pentapetalae</taxon>
        <taxon>Dilleniales</taxon>
        <taxon>Dilleniaceae</taxon>
        <taxon>Dillenia</taxon>
    </lineage>
</organism>
<accession>A0AAN8WEI4</accession>
<evidence type="ECO:0000313" key="3">
    <source>
        <dbReference type="Proteomes" id="UP001370490"/>
    </source>
</evidence>
<feature type="region of interest" description="Disordered" evidence="1">
    <location>
        <begin position="350"/>
        <end position="421"/>
    </location>
</feature>
<feature type="compositionally biased region" description="Basic residues" evidence="1">
    <location>
        <begin position="453"/>
        <end position="472"/>
    </location>
</feature>
<dbReference type="AlphaFoldDB" id="A0AAN8WEI4"/>
<comment type="caution">
    <text evidence="2">The sequence shown here is derived from an EMBL/GenBank/DDBJ whole genome shotgun (WGS) entry which is preliminary data.</text>
</comment>
<name>A0AAN8WEI4_9MAGN</name>
<evidence type="ECO:0000256" key="1">
    <source>
        <dbReference type="SAM" id="MobiDB-lite"/>
    </source>
</evidence>
<feature type="region of interest" description="Disordered" evidence="1">
    <location>
        <begin position="127"/>
        <end position="152"/>
    </location>
</feature>
<dbReference type="Proteomes" id="UP001370490">
    <property type="component" value="Unassembled WGS sequence"/>
</dbReference>
<dbReference type="PANTHER" id="PTHR38371:SF1">
    <property type="entry name" value="RHO GTPASE-ACTIVATING PROTEIN"/>
    <property type="match status" value="1"/>
</dbReference>
<evidence type="ECO:0000313" key="2">
    <source>
        <dbReference type="EMBL" id="KAK6946897.1"/>
    </source>
</evidence>